<proteinExistence type="predicted"/>
<dbReference type="EMBL" id="JANBVN010000033">
    <property type="protein sequence ID" value="KAJ9160633.1"/>
    <property type="molecule type" value="Genomic_DNA"/>
</dbReference>
<feature type="chain" id="PRO_5041251652" description="Malate dehydrogenase" evidence="1">
    <location>
        <begin position="19"/>
        <end position="278"/>
    </location>
</feature>
<sequence>MLAKTFILLASLASAVIAAPAPPAPARPPCRPTSTRVAPVATATLPVTGTGTELPAPPAGSVLKAVALGHGIQNYTCAAANGSATATGALAVLYDILPLYPGTAGTGLSAADFDALSAKILYGQSLPINMQNTAAAAPGTPAKPNVLPEASYGAVVSKPFNLPLSDAKLGALSLKALGVHYFDKDGRPTFDLKASSGLLGSVSKVDVVAAPPTAEKGILGTGAVQWLGLPDNGLGIGVGVSKVYRVVTAGGVAQACSVSGAGSGSVPYSAQYWFYGTA</sequence>
<dbReference type="Proteomes" id="UP001174691">
    <property type="component" value="Unassembled WGS sequence"/>
</dbReference>
<dbReference type="Pfam" id="PF11937">
    <property type="entry name" value="DUF3455"/>
    <property type="match status" value="1"/>
</dbReference>
<comment type="caution">
    <text evidence="2">The sequence shown here is derived from an EMBL/GenBank/DDBJ whole genome shotgun (WGS) entry which is preliminary data.</text>
</comment>
<evidence type="ECO:0000256" key="1">
    <source>
        <dbReference type="SAM" id="SignalP"/>
    </source>
</evidence>
<evidence type="ECO:0008006" key="4">
    <source>
        <dbReference type="Google" id="ProtNLM"/>
    </source>
</evidence>
<organism evidence="2 3">
    <name type="scientific">Coniochaeta hoffmannii</name>
    <dbReference type="NCBI Taxonomy" id="91930"/>
    <lineage>
        <taxon>Eukaryota</taxon>
        <taxon>Fungi</taxon>
        <taxon>Dikarya</taxon>
        <taxon>Ascomycota</taxon>
        <taxon>Pezizomycotina</taxon>
        <taxon>Sordariomycetes</taxon>
        <taxon>Sordariomycetidae</taxon>
        <taxon>Coniochaetales</taxon>
        <taxon>Coniochaetaceae</taxon>
        <taxon>Coniochaeta</taxon>
    </lineage>
</organism>
<dbReference type="AlphaFoldDB" id="A0AA38RXP5"/>
<dbReference type="PANTHER" id="PTHR35567">
    <property type="entry name" value="MALATE DEHYDROGENASE (AFU_ORTHOLOGUE AFUA_2G13800)"/>
    <property type="match status" value="1"/>
</dbReference>
<protein>
    <recommendedName>
        <fullName evidence="4">Malate dehydrogenase</fullName>
    </recommendedName>
</protein>
<name>A0AA38RXP5_9PEZI</name>
<gene>
    <name evidence="2" type="ORF">NKR19_g3123</name>
</gene>
<feature type="signal peptide" evidence="1">
    <location>
        <begin position="1"/>
        <end position="18"/>
    </location>
</feature>
<dbReference type="InterPro" id="IPR021851">
    <property type="entry name" value="DUF3455"/>
</dbReference>
<accession>A0AA38RXP5</accession>
<evidence type="ECO:0000313" key="2">
    <source>
        <dbReference type="EMBL" id="KAJ9160633.1"/>
    </source>
</evidence>
<keyword evidence="1" id="KW-0732">Signal</keyword>
<reference evidence="2" key="1">
    <citation type="submission" date="2022-07" db="EMBL/GenBank/DDBJ databases">
        <title>Fungi with potential for degradation of polypropylene.</title>
        <authorList>
            <person name="Gostincar C."/>
        </authorList>
    </citation>
    <scope>NUCLEOTIDE SEQUENCE</scope>
    <source>
        <strain evidence="2">EXF-13287</strain>
    </source>
</reference>
<evidence type="ECO:0000313" key="3">
    <source>
        <dbReference type="Proteomes" id="UP001174691"/>
    </source>
</evidence>
<dbReference type="PANTHER" id="PTHR35567:SF3">
    <property type="entry name" value="MALATE DEHYDROGENASE"/>
    <property type="match status" value="1"/>
</dbReference>
<keyword evidence="3" id="KW-1185">Reference proteome</keyword>